<protein>
    <submittedName>
        <fullName evidence="3">Uncharacterized protein</fullName>
    </submittedName>
</protein>
<keyword evidence="4" id="KW-1185">Reference proteome</keyword>
<feature type="region of interest" description="Disordered" evidence="2">
    <location>
        <begin position="1"/>
        <end position="31"/>
    </location>
</feature>
<keyword evidence="1" id="KW-0175">Coiled coil</keyword>
<feature type="compositionally biased region" description="Basic residues" evidence="2">
    <location>
        <begin position="18"/>
        <end position="27"/>
    </location>
</feature>
<feature type="compositionally biased region" description="Low complexity" evidence="2">
    <location>
        <begin position="1"/>
        <end position="17"/>
    </location>
</feature>
<evidence type="ECO:0000313" key="4">
    <source>
        <dbReference type="Proteomes" id="UP000053477"/>
    </source>
</evidence>
<proteinExistence type="predicted"/>
<dbReference type="InParanoid" id="A0A0H2S559"/>
<evidence type="ECO:0000256" key="1">
    <source>
        <dbReference type="SAM" id="Coils"/>
    </source>
</evidence>
<feature type="coiled-coil region" evidence="1">
    <location>
        <begin position="62"/>
        <end position="107"/>
    </location>
</feature>
<dbReference type="Proteomes" id="UP000053477">
    <property type="component" value="Unassembled WGS sequence"/>
</dbReference>
<accession>A0A0H2S559</accession>
<sequence length="160" mass="17975">MSSVPGAKARAAGGSSRQHSKASKRSPPKALTAFDHAQARLKWARASRDSKIDKMRHIRSEMQALKKAMDVKAIEIKMLKEERVSANERVQAERHAYREQLVDVLDEIENQLDPRILEGYSSDIAFLRSSPFTELSTHDSDLDDVEEEAAEDLNTQTVEA</sequence>
<feature type="region of interest" description="Disordered" evidence="2">
    <location>
        <begin position="134"/>
        <end position="160"/>
    </location>
</feature>
<dbReference type="AlphaFoldDB" id="A0A0H2S559"/>
<feature type="compositionally biased region" description="Acidic residues" evidence="2">
    <location>
        <begin position="141"/>
        <end position="151"/>
    </location>
</feature>
<reference evidence="3 4" key="1">
    <citation type="submission" date="2015-04" db="EMBL/GenBank/DDBJ databases">
        <title>Complete genome sequence of Schizopora paradoxa KUC8140, a cosmopolitan wood degrader in East Asia.</title>
        <authorList>
            <consortium name="DOE Joint Genome Institute"/>
            <person name="Min B."/>
            <person name="Park H."/>
            <person name="Jang Y."/>
            <person name="Kim J.-J."/>
            <person name="Kim K.H."/>
            <person name="Pangilinan J."/>
            <person name="Lipzen A."/>
            <person name="Riley R."/>
            <person name="Grigoriev I.V."/>
            <person name="Spatafora J.W."/>
            <person name="Choi I.-G."/>
        </authorList>
    </citation>
    <scope>NUCLEOTIDE SEQUENCE [LARGE SCALE GENOMIC DNA]</scope>
    <source>
        <strain evidence="3 4">KUC8140</strain>
    </source>
</reference>
<gene>
    <name evidence="3" type="ORF">SCHPADRAFT_937522</name>
</gene>
<evidence type="ECO:0000256" key="2">
    <source>
        <dbReference type="SAM" id="MobiDB-lite"/>
    </source>
</evidence>
<dbReference type="EMBL" id="KQ085911">
    <property type="protein sequence ID" value="KLO16813.1"/>
    <property type="molecule type" value="Genomic_DNA"/>
</dbReference>
<name>A0A0H2S559_9AGAM</name>
<organism evidence="3 4">
    <name type="scientific">Schizopora paradoxa</name>
    <dbReference type="NCBI Taxonomy" id="27342"/>
    <lineage>
        <taxon>Eukaryota</taxon>
        <taxon>Fungi</taxon>
        <taxon>Dikarya</taxon>
        <taxon>Basidiomycota</taxon>
        <taxon>Agaricomycotina</taxon>
        <taxon>Agaricomycetes</taxon>
        <taxon>Hymenochaetales</taxon>
        <taxon>Schizoporaceae</taxon>
        <taxon>Schizopora</taxon>
    </lineage>
</organism>
<evidence type="ECO:0000313" key="3">
    <source>
        <dbReference type="EMBL" id="KLO16813.1"/>
    </source>
</evidence>